<feature type="domain" description="Retrotransposon gag" evidence="1">
    <location>
        <begin position="114"/>
        <end position="178"/>
    </location>
</feature>
<gene>
    <name evidence="2" type="ORF">Dsin_011184</name>
</gene>
<dbReference type="Proteomes" id="UP001281410">
    <property type="component" value="Unassembled WGS sequence"/>
</dbReference>
<comment type="caution">
    <text evidence="2">The sequence shown here is derived from an EMBL/GenBank/DDBJ whole genome shotgun (WGS) entry which is preliminary data.</text>
</comment>
<keyword evidence="3" id="KW-1185">Reference proteome</keyword>
<name>A0AAE0AV65_9ROSI</name>
<protein>
    <recommendedName>
        <fullName evidence="1">Retrotransposon gag domain-containing protein</fullName>
    </recommendedName>
</protein>
<organism evidence="2 3">
    <name type="scientific">Dipteronia sinensis</name>
    <dbReference type="NCBI Taxonomy" id="43782"/>
    <lineage>
        <taxon>Eukaryota</taxon>
        <taxon>Viridiplantae</taxon>
        <taxon>Streptophyta</taxon>
        <taxon>Embryophyta</taxon>
        <taxon>Tracheophyta</taxon>
        <taxon>Spermatophyta</taxon>
        <taxon>Magnoliopsida</taxon>
        <taxon>eudicotyledons</taxon>
        <taxon>Gunneridae</taxon>
        <taxon>Pentapetalae</taxon>
        <taxon>rosids</taxon>
        <taxon>malvids</taxon>
        <taxon>Sapindales</taxon>
        <taxon>Sapindaceae</taxon>
        <taxon>Hippocastanoideae</taxon>
        <taxon>Acereae</taxon>
        <taxon>Dipteronia</taxon>
    </lineage>
</organism>
<evidence type="ECO:0000259" key="1">
    <source>
        <dbReference type="Pfam" id="PF03732"/>
    </source>
</evidence>
<proteinExistence type="predicted"/>
<sequence length="252" mass="29253">MTLTDAKERISRLEKIVGVPPEKNFGKLVIQCVENMEGVKLLQQSHTDLLKDLEVQFNNIRLEFACVVDSMTEKLQSIANEISVFRKERNSSGFSSENSVLMLENDLSVGRLKIVTWETLKEELKDQFFPYNKSWLAREFLRKLRHSCFVLKYMKEFSLLLLDINNMSEDRKLFNFMKIKDGKVADLKQKKKLEDGGSIRKEQNPYCGDSILFPEEQQLMDVKAEAEFLRKDNVGHDETMLCSGSLDERMAH</sequence>
<accession>A0AAE0AV65</accession>
<evidence type="ECO:0000313" key="3">
    <source>
        <dbReference type="Proteomes" id="UP001281410"/>
    </source>
</evidence>
<evidence type="ECO:0000313" key="2">
    <source>
        <dbReference type="EMBL" id="KAK3224159.1"/>
    </source>
</evidence>
<dbReference type="InterPro" id="IPR005162">
    <property type="entry name" value="Retrotrans_gag_dom"/>
</dbReference>
<dbReference type="Pfam" id="PF03732">
    <property type="entry name" value="Retrotrans_gag"/>
    <property type="match status" value="1"/>
</dbReference>
<dbReference type="EMBL" id="JANJYJ010000003">
    <property type="protein sequence ID" value="KAK3224159.1"/>
    <property type="molecule type" value="Genomic_DNA"/>
</dbReference>
<reference evidence="2" key="1">
    <citation type="journal article" date="2023" name="Plant J.">
        <title>Genome sequences and population genomics provide insights into the demographic history, inbreeding, and mutation load of two 'living fossil' tree species of Dipteronia.</title>
        <authorList>
            <person name="Feng Y."/>
            <person name="Comes H.P."/>
            <person name="Chen J."/>
            <person name="Zhu S."/>
            <person name="Lu R."/>
            <person name="Zhang X."/>
            <person name="Li P."/>
            <person name="Qiu J."/>
            <person name="Olsen K.M."/>
            <person name="Qiu Y."/>
        </authorList>
    </citation>
    <scope>NUCLEOTIDE SEQUENCE</scope>
    <source>
        <strain evidence="2">NBL</strain>
    </source>
</reference>
<dbReference type="AlphaFoldDB" id="A0AAE0AV65"/>